<protein>
    <submittedName>
        <fullName evidence="4">TetR family transcriptional regulator</fullName>
    </submittedName>
</protein>
<dbReference type="PROSITE" id="PS50977">
    <property type="entry name" value="HTH_TETR_2"/>
    <property type="match status" value="1"/>
</dbReference>
<dbReference type="InterPro" id="IPR001647">
    <property type="entry name" value="HTH_TetR"/>
</dbReference>
<dbReference type="PROSITE" id="PS01081">
    <property type="entry name" value="HTH_TETR_1"/>
    <property type="match status" value="1"/>
</dbReference>
<dbReference type="Pfam" id="PF00440">
    <property type="entry name" value="TetR_N"/>
    <property type="match status" value="1"/>
</dbReference>
<dbReference type="PANTHER" id="PTHR43479:SF11">
    <property type="entry name" value="ACREF_ENVCD OPERON REPRESSOR-RELATED"/>
    <property type="match status" value="1"/>
</dbReference>
<evidence type="ECO:0000256" key="1">
    <source>
        <dbReference type="ARBA" id="ARBA00023125"/>
    </source>
</evidence>
<name>A0A1E3SQZ2_9MYCO</name>
<comment type="caution">
    <text evidence="4">The sequence shown here is derived from an EMBL/GenBank/DDBJ whole genome shotgun (WGS) entry which is preliminary data.</text>
</comment>
<organism evidence="4 5">
    <name type="scientific">Mycobacterium sherrisii</name>
    <dbReference type="NCBI Taxonomy" id="243061"/>
    <lineage>
        <taxon>Bacteria</taxon>
        <taxon>Bacillati</taxon>
        <taxon>Actinomycetota</taxon>
        <taxon>Actinomycetes</taxon>
        <taxon>Mycobacteriales</taxon>
        <taxon>Mycobacteriaceae</taxon>
        <taxon>Mycobacterium</taxon>
        <taxon>Mycobacterium simiae complex</taxon>
    </lineage>
</organism>
<proteinExistence type="predicted"/>
<evidence type="ECO:0000313" key="5">
    <source>
        <dbReference type="Proteomes" id="UP000094224"/>
    </source>
</evidence>
<evidence type="ECO:0000259" key="3">
    <source>
        <dbReference type="PROSITE" id="PS50977"/>
    </source>
</evidence>
<dbReference type="PANTHER" id="PTHR43479">
    <property type="entry name" value="ACREF/ENVCD OPERON REPRESSOR-RELATED"/>
    <property type="match status" value="1"/>
</dbReference>
<evidence type="ECO:0000313" key="4">
    <source>
        <dbReference type="EMBL" id="ODR04605.1"/>
    </source>
</evidence>
<keyword evidence="1 2" id="KW-0238">DNA-binding</keyword>
<dbReference type="InterPro" id="IPR050624">
    <property type="entry name" value="HTH-type_Tx_Regulator"/>
</dbReference>
<dbReference type="InterPro" id="IPR009057">
    <property type="entry name" value="Homeodomain-like_sf"/>
</dbReference>
<gene>
    <name evidence="4" type="ORF">BHQ21_17270</name>
</gene>
<accession>A0A1E3SQZ2</accession>
<dbReference type="Gene3D" id="1.10.10.60">
    <property type="entry name" value="Homeodomain-like"/>
    <property type="match status" value="1"/>
</dbReference>
<feature type="domain" description="HTH tetR-type" evidence="3">
    <location>
        <begin position="11"/>
        <end position="71"/>
    </location>
</feature>
<dbReference type="Gene3D" id="1.10.357.10">
    <property type="entry name" value="Tetracycline Repressor, domain 2"/>
    <property type="match status" value="1"/>
</dbReference>
<dbReference type="SUPFAM" id="SSF46689">
    <property type="entry name" value="Homeodomain-like"/>
    <property type="match status" value="1"/>
</dbReference>
<feature type="DNA-binding region" description="H-T-H motif" evidence="2">
    <location>
        <begin position="34"/>
        <end position="53"/>
    </location>
</feature>
<dbReference type="AlphaFoldDB" id="A0A1E3SQZ2"/>
<sequence length="214" mass="23561">MVRPAQTARSERTREALRQAALVRFLAQGVEDTSAEQIAADAGVSLRTFYRHFSSKHDLLFADYTGLHWFRAALDARPADEAIIDSVQAAVFSFPYDVDAVAKIAALRQDELDPVRIVRHIREVQADFADAIATQLHRRSKAVNGTARTADEQVRTAVTAHCIAAAVFGAMEVWMTGGDRSLGELARLCHVALEALRVGITDTWRTATDRQVSS</sequence>
<dbReference type="Proteomes" id="UP000094224">
    <property type="component" value="Unassembled WGS sequence"/>
</dbReference>
<keyword evidence="5" id="KW-1185">Reference proteome</keyword>
<dbReference type="GO" id="GO:0003677">
    <property type="term" value="F:DNA binding"/>
    <property type="evidence" value="ECO:0007669"/>
    <property type="project" value="UniProtKB-UniRule"/>
</dbReference>
<dbReference type="RefSeq" id="WP_069401508.1">
    <property type="nucleotide sequence ID" value="NZ_JACKTB010000033.1"/>
</dbReference>
<dbReference type="InterPro" id="IPR023772">
    <property type="entry name" value="DNA-bd_HTH_TetR-type_CS"/>
</dbReference>
<dbReference type="EMBL" id="MIHC01000030">
    <property type="protein sequence ID" value="ODR04605.1"/>
    <property type="molecule type" value="Genomic_DNA"/>
</dbReference>
<dbReference type="STRING" id="243061.AWC25_07980"/>
<evidence type="ECO:0000256" key="2">
    <source>
        <dbReference type="PROSITE-ProRule" id="PRU00335"/>
    </source>
</evidence>
<reference evidence="5" key="1">
    <citation type="submission" date="2016-09" db="EMBL/GenBank/DDBJ databases">
        <authorList>
            <person name="Greninger A.L."/>
            <person name="Jerome K.R."/>
            <person name="Mcnair B."/>
            <person name="Wallis C."/>
            <person name="Fang F."/>
        </authorList>
    </citation>
    <scope>NUCLEOTIDE SEQUENCE [LARGE SCALE GENOMIC DNA]</scope>
    <source>
        <strain evidence="5">BC1_M4</strain>
    </source>
</reference>
<dbReference type="OrthoDB" id="3235020at2"/>
<dbReference type="PRINTS" id="PR00455">
    <property type="entry name" value="HTHTETR"/>
</dbReference>